<organism evidence="1 2">
    <name type="scientific">Dibothriocephalus latus</name>
    <name type="common">Fish tapeworm</name>
    <name type="synonym">Diphyllobothrium latum</name>
    <dbReference type="NCBI Taxonomy" id="60516"/>
    <lineage>
        <taxon>Eukaryota</taxon>
        <taxon>Metazoa</taxon>
        <taxon>Spiralia</taxon>
        <taxon>Lophotrochozoa</taxon>
        <taxon>Platyhelminthes</taxon>
        <taxon>Cestoda</taxon>
        <taxon>Eucestoda</taxon>
        <taxon>Diphyllobothriidea</taxon>
        <taxon>Diphyllobothriidae</taxon>
        <taxon>Dibothriocephalus</taxon>
    </lineage>
</organism>
<protein>
    <submittedName>
        <fullName evidence="1">Uncharacterized protein</fullName>
    </submittedName>
</protein>
<proteinExistence type="predicted"/>
<keyword evidence="2" id="KW-1185">Reference proteome</keyword>
<dbReference type="EMBL" id="UYRU01045544">
    <property type="protein sequence ID" value="VDN08648.1"/>
    <property type="molecule type" value="Genomic_DNA"/>
</dbReference>
<dbReference type="Proteomes" id="UP000281553">
    <property type="component" value="Unassembled WGS sequence"/>
</dbReference>
<reference evidence="1 2" key="1">
    <citation type="submission" date="2018-11" db="EMBL/GenBank/DDBJ databases">
        <authorList>
            <consortium name="Pathogen Informatics"/>
        </authorList>
    </citation>
    <scope>NUCLEOTIDE SEQUENCE [LARGE SCALE GENOMIC DNA]</scope>
</reference>
<sequence length="161" mass="17684">MALACRADDVSRTKAAGHADINLQNSAAGLVTCYVTQPDNHVFHVEVDHKAEGQEVLDKPDCLLLAFISNKCRNHSKAVFMPAACTATLVSSELFSAKLDASRFNDRRIACTIVEVEFEFVWKPFKSVITEASPAICRMLGIIDESEYFGIQYAGLKGDLI</sequence>
<gene>
    <name evidence="1" type="ORF">DILT_LOCUS4479</name>
</gene>
<accession>A0A3P7LFC7</accession>
<dbReference type="AlphaFoldDB" id="A0A3P7LFC7"/>
<dbReference type="OrthoDB" id="10037309at2759"/>
<name>A0A3P7LFC7_DIBLA</name>
<evidence type="ECO:0000313" key="1">
    <source>
        <dbReference type="EMBL" id="VDN08648.1"/>
    </source>
</evidence>
<evidence type="ECO:0000313" key="2">
    <source>
        <dbReference type="Proteomes" id="UP000281553"/>
    </source>
</evidence>